<evidence type="ECO:0000313" key="3">
    <source>
        <dbReference type="Proteomes" id="UP000233332"/>
    </source>
</evidence>
<feature type="region of interest" description="Disordered" evidence="1">
    <location>
        <begin position="1"/>
        <end position="58"/>
    </location>
</feature>
<accession>A0A2N3L0M7</accession>
<dbReference type="Proteomes" id="UP000233332">
    <property type="component" value="Unassembled WGS sequence"/>
</dbReference>
<feature type="compositionally biased region" description="Polar residues" evidence="1">
    <location>
        <begin position="45"/>
        <end position="58"/>
    </location>
</feature>
<evidence type="ECO:0000313" key="2">
    <source>
        <dbReference type="EMBL" id="PKR56358.1"/>
    </source>
</evidence>
<name>A0A2N3L0M7_9PROT</name>
<feature type="region of interest" description="Disordered" evidence="1">
    <location>
        <begin position="191"/>
        <end position="250"/>
    </location>
</feature>
<dbReference type="EMBL" id="NXGX01000015">
    <property type="protein sequence ID" value="PKR56358.1"/>
    <property type="molecule type" value="Genomic_DNA"/>
</dbReference>
<comment type="caution">
    <text evidence="2">The sequence shown here is derived from an EMBL/GenBank/DDBJ whole genome shotgun (WGS) entry which is preliminary data.</text>
</comment>
<organism evidence="2 3">
    <name type="scientific">Thalassospira lohafexi</name>
    <dbReference type="NCBI Taxonomy" id="744227"/>
    <lineage>
        <taxon>Bacteria</taxon>
        <taxon>Pseudomonadati</taxon>
        <taxon>Pseudomonadota</taxon>
        <taxon>Alphaproteobacteria</taxon>
        <taxon>Rhodospirillales</taxon>
        <taxon>Thalassospiraceae</taxon>
        <taxon>Thalassospira</taxon>
    </lineage>
</organism>
<keyword evidence="3" id="KW-1185">Reference proteome</keyword>
<reference evidence="2 3" key="1">
    <citation type="submission" date="2017-09" db="EMBL/GenBank/DDBJ databases">
        <title>Biodiversity and function of Thalassospira species in the particle-attached aromatic-hydrocarbon-degrading consortia from the surface seawater of the China South Sea.</title>
        <authorList>
            <person name="Dong C."/>
            <person name="Lai Q."/>
            <person name="Shao Z."/>
        </authorList>
    </citation>
    <scope>NUCLEOTIDE SEQUENCE [LARGE SCALE GENOMIC DNA]</scope>
    <source>
        <strain evidence="2 3">139Z-12</strain>
    </source>
</reference>
<dbReference type="RefSeq" id="WP_101304963.1">
    <property type="nucleotide sequence ID" value="NZ_NXGX01000015.1"/>
</dbReference>
<dbReference type="AlphaFoldDB" id="A0A2N3L0M7"/>
<feature type="compositionally biased region" description="Gly residues" evidence="1">
    <location>
        <begin position="1"/>
        <end position="30"/>
    </location>
</feature>
<evidence type="ECO:0000256" key="1">
    <source>
        <dbReference type="SAM" id="MobiDB-lite"/>
    </source>
</evidence>
<sequence length="273" mass="27530">MPSLGGSGSYGGDDPSGGASRGSGGYGMGSQGDNASDREKKARQQMAQSLQQAGYGNLSTATAPATQSFLDRYTDFADKSFGDRLGSLIGRKEVAPTLSAANLSPYAETDWDFAGSPAAKGLAYAAGGPVLGGLYSAGIGIRDGKYGSAALSGLSGLAGGAAPLSAGAQMLGMADSFNNLSGMAGNGTIDDFIGGAPGATDAPEQQAPQGPALTQGPQYQGPVTGGQNEDRQPLVQNAQPQPQPTQQEQTQQLAQMLLNRPGFTQAGRGVVYM</sequence>
<proteinExistence type="predicted"/>
<gene>
    <name evidence="2" type="ORF">COO92_21370</name>
</gene>
<feature type="compositionally biased region" description="Low complexity" evidence="1">
    <location>
        <begin position="236"/>
        <end position="250"/>
    </location>
</feature>
<protein>
    <submittedName>
        <fullName evidence="2">Uncharacterized protein</fullName>
    </submittedName>
</protein>